<dbReference type="EMBL" id="MN740679">
    <property type="protein sequence ID" value="QHS80431.1"/>
    <property type="molecule type" value="Genomic_DNA"/>
</dbReference>
<dbReference type="SUPFAM" id="SSF48371">
    <property type="entry name" value="ARM repeat"/>
    <property type="match status" value="1"/>
</dbReference>
<evidence type="ECO:0000313" key="1">
    <source>
        <dbReference type="EMBL" id="QHS80431.1"/>
    </source>
</evidence>
<dbReference type="InterPro" id="IPR016024">
    <property type="entry name" value="ARM-type_fold"/>
</dbReference>
<protein>
    <recommendedName>
        <fullName evidence="3">MIF4G domain-containing protein</fullName>
    </recommendedName>
</protein>
<sequence length="308" mass="36752">MTEIIQYDIDFIRQLESNIEIPELSEEVIQIINDLAKKVGAPTYNKTPVFKKRNRQIRKKNEMISKQDWENIRNFKLTKLEKTEDGFECLIDNIRSNLNKLTKENFDEINNNIKKLITKQIKKEDNTDENLVEIAKCIFEIGSLNIFWCNLYAKLYKNLIDEFESMRQTCIINFNKFMDVFDNLNETEEEKININMNYNLLCENNKKNEHRKGRSSFFVNMMIHDIIGMDVMYDFLFNLISKMNELDKENKDEFFENISIIVLAGKEKFEEDEEKWDKVIGELETISKSDITKKMQFKCLDVMEEIED</sequence>
<name>A0A6C0AM61_9ZZZZ</name>
<evidence type="ECO:0000313" key="2">
    <source>
        <dbReference type="EMBL" id="QHT94937.1"/>
    </source>
</evidence>
<organism evidence="1">
    <name type="scientific">viral metagenome</name>
    <dbReference type="NCBI Taxonomy" id="1070528"/>
    <lineage>
        <taxon>unclassified sequences</taxon>
        <taxon>metagenomes</taxon>
        <taxon>organismal metagenomes</taxon>
    </lineage>
</organism>
<accession>A0A6C0AM61</accession>
<dbReference type="Gene3D" id="1.25.40.180">
    <property type="match status" value="1"/>
</dbReference>
<proteinExistence type="predicted"/>
<reference evidence="1" key="1">
    <citation type="journal article" date="2020" name="Nature">
        <title>Giant virus diversity and host interactions through global metagenomics.</title>
        <authorList>
            <person name="Schulz F."/>
            <person name="Roux S."/>
            <person name="Paez-Espino D."/>
            <person name="Jungbluth S."/>
            <person name="Walsh D.A."/>
            <person name="Denef V.J."/>
            <person name="McMahon K.D."/>
            <person name="Konstantinidis K.T."/>
            <person name="Eloe-Fadrosh E.A."/>
            <person name="Kyrpides N.C."/>
            <person name="Woyke T."/>
        </authorList>
    </citation>
    <scope>NUCLEOTIDE SEQUENCE</scope>
    <source>
        <strain evidence="2">GVMAG-M-3300024261-37</strain>
        <strain evidence="1">GVMAG-S-1039698-54</strain>
    </source>
</reference>
<evidence type="ECO:0008006" key="3">
    <source>
        <dbReference type="Google" id="ProtNLM"/>
    </source>
</evidence>
<dbReference type="EMBL" id="MN740232">
    <property type="protein sequence ID" value="QHT94937.1"/>
    <property type="molecule type" value="Genomic_DNA"/>
</dbReference>
<dbReference type="AlphaFoldDB" id="A0A6C0AM61"/>